<feature type="transmembrane region" description="Helical" evidence="5">
    <location>
        <begin position="429"/>
        <end position="449"/>
    </location>
</feature>
<feature type="transmembrane region" description="Helical" evidence="5">
    <location>
        <begin position="143"/>
        <end position="164"/>
    </location>
</feature>
<protein>
    <recommendedName>
        <fullName evidence="6">O-antigen ligase-related domain-containing protein</fullName>
    </recommendedName>
</protein>
<feature type="transmembrane region" description="Helical" evidence="5">
    <location>
        <begin position="119"/>
        <end position="137"/>
    </location>
</feature>
<keyword evidence="3 5" id="KW-1133">Transmembrane helix</keyword>
<feature type="transmembrane region" description="Helical" evidence="5">
    <location>
        <begin position="260"/>
        <end position="287"/>
    </location>
</feature>
<comment type="subcellular location">
    <subcellularLocation>
        <location evidence="1">Membrane</location>
        <topology evidence="1">Multi-pass membrane protein</topology>
    </subcellularLocation>
</comment>
<dbReference type="Proteomes" id="UP000195772">
    <property type="component" value="Unassembled WGS sequence"/>
</dbReference>
<feature type="transmembrane region" description="Helical" evidence="5">
    <location>
        <begin position="233"/>
        <end position="254"/>
    </location>
</feature>
<keyword evidence="4 5" id="KW-0472">Membrane</keyword>
<feature type="transmembrane region" description="Helical" evidence="5">
    <location>
        <begin position="176"/>
        <end position="194"/>
    </location>
</feature>
<feature type="domain" description="O-antigen ligase-related" evidence="6">
    <location>
        <begin position="265"/>
        <end position="405"/>
    </location>
</feature>
<accession>A0A1Y3R2Q2</accession>
<feature type="transmembrane region" description="Helical" evidence="5">
    <location>
        <begin position="89"/>
        <end position="107"/>
    </location>
</feature>
<feature type="transmembrane region" description="Helical" evidence="5">
    <location>
        <begin position="299"/>
        <end position="316"/>
    </location>
</feature>
<dbReference type="eggNOG" id="COG3307">
    <property type="taxonomic scope" value="Bacteria"/>
</dbReference>
<evidence type="ECO:0000313" key="7">
    <source>
        <dbReference type="EMBL" id="OUN03080.1"/>
    </source>
</evidence>
<sequence length="501" mass="55174">MERYGSITTPVSVPRLIVGAMLAAGVAVLILAFTQYGLLAGLAVSVIPAALCILWVTLRNPAISMLGLFVANYFIMALTRYAHDLPFGMILDALIFYNILIITLQALMRPIEWKRASSGLTVVAAIWMAYCILEIVNPESVSVAGWFSSVRSIAFYFFFIVVLTQLTMTEYKYLKYMLAVWSVLTLIAVGKACMQKFFGFNAAENYWLFVLGGRSTHIIHSGVRYFSFFSDAANFGGSMGLSMVVFSISALYYRNSWMKLYLLLVAAAACYGMLISGTRSALAVPFVGYSAFIMMSRNIRMIGAGVFLIIAAFIFLKFTTIGQGNSIIRRARSAFNTNDPSFQVRLANQAKLRELMADKPFGAGLGHGGGKAKTFAPNAALSQIPTDSWFVMVWVETGVVGILLHIGILLYILARGAYLVVFKLRNTQLRGFTAALTAGISGIVVMAYANEILGQIPTGAILYMSMGFIFLAPRFDRELARKEILDRAMSAQRPHARENYE</sequence>
<evidence type="ECO:0000256" key="3">
    <source>
        <dbReference type="ARBA" id="ARBA00022989"/>
    </source>
</evidence>
<evidence type="ECO:0000313" key="8">
    <source>
        <dbReference type="Proteomes" id="UP000195772"/>
    </source>
</evidence>
<reference evidence="8" key="1">
    <citation type="submission" date="2017-04" db="EMBL/GenBank/DDBJ databases">
        <title>Function of individual gut microbiota members based on whole genome sequencing of pure cultures obtained from chicken caecum.</title>
        <authorList>
            <person name="Medvecky M."/>
            <person name="Cejkova D."/>
            <person name="Polansky O."/>
            <person name="Karasova D."/>
            <person name="Kubasova T."/>
            <person name="Cizek A."/>
            <person name="Rychlik I."/>
        </authorList>
    </citation>
    <scope>NUCLEOTIDE SEQUENCE [LARGE SCALE GENOMIC DNA]</scope>
    <source>
        <strain evidence="8">An90</strain>
    </source>
</reference>
<evidence type="ECO:0000259" key="6">
    <source>
        <dbReference type="Pfam" id="PF04932"/>
    </source>
</evidence>
<feature type="transmembrane region" description="Helical" evidence="5">
    <location>
        <begin position="12"/>
        <end position="33"/>
    </location>
</feature>
<dbReference type="OrthoDB" id="783093at2"/>
<dbReference type="PANTHER" id="PTHR37422:SF13">
    <property type="entry name" value="LIPOPOLYSACCHARIDE BIOSYNTHESIS PROTEIN PA4999-RELATED"/>
    <property type="match status" value="1"/>
</dbReference>
<proteinExistence type="predicted"/>
<dbReference type="AlphaFoldDB" id="A0A1Y3R2Q2"/>
<name>A0A1Y3R2Q2_9BACT</name>
<feature type="transmembrane region" description="Helical" evidence="5">
    <location>
        <begin position="65"/>
        <end position="83"/>
    </location>
</feature>
<feature type="transmembrane region" description="Helical" evidence="5">
    <location>
        <begin position="399"/>
        <end position="422"/>
    </location>
</feature>
<dbReference type="RefSeq" id="WP_087402362.1">
    <property type="nucleotide sequence ID" value="NZ_NFHB01000005.1"/>
</dbReference>
<dbReference type="PANTHER" id="PTHR37422">
    <property type="entry name" value="TEICHURONIC ACID BIOSYNTHESIS PROTEIN TUAE"/>
    <property type="match status" value="1"/>
</dbReference>
<organism evidence="7 8">
    <name type="scientific">Alistipes onderdonkii</name>
    <dbReference type="NCBI Taxonomy" id="328813"/>
    <lineage>
        <taxon>Bacteria</taxon>
        <taxon>Pseudomonadati</taxon>
        <taxon>Bacteroidota</taxon>
        <taxon>Bacteroidia</taxon>
        <taxon>Bacteroidales</taxon>
        <taxon>Rikenellaceae</taxon>
        <taxon>Alistipes</taxon>
    </lineage>
</organism>
<evidence type="ECO:0000256" key="1">
    <source>
        <dbReference type="ARBA" id="ARBA00004141"/>
    </source>
</evidence>
<evidence type="ECO:0000256" key="5">
    <source>
        <dbReference type="SAM" id="Phobius"/>
    </source>
</evidence>
<dbReference type="Pfam" id="PF04932">
    <property type="entry name" value="Wzy_C"/>
    <property type="match status" value="1"/>
</dbReference>
<gene>
    <name evidence="7" type="ORF">B5G41_08505</name>
</gene>
<evidence type="ECO:0000256" key="2">
    <source>
        <dbReference type="ARBA" id="ARBA00022692"/>
    </source>
</evidence>
<dbReference type="GO" id="GO:0016020">
    <property type="term" value="C:membrane"/>
    <property type="evidence" value="ECO:0007669"/>
    <property type="project" value="UniProtKB-SubCell"/>
</dbReference>
<feature type="transmembrane region" description="Helical" evidence="5">
    <location>
        <begin position="39"/>
        <end position="58"/>
    </location>
</feature>
<evidence type="ECO:0000256" key="4">
    <source>
        <dbReference type="ARBA" id="ARBA00023136"/>
    </source>
</evidence>
<dbReference type="InterPro" id="IPR051533">
    <property type="entry name" value="WaaL-like"/>
</dbReference>
<dbReference type="InterPro" id="IPR007016">
    <property type="entry name" value="O-antigen_ligase-rel_domated"/>
</dbReference>
<keyword evidence="2 5" id="KW-0812">Transmembrane</keyword>
<dbReference type="EMBL" id="NFHB01000005">
    <property type="protein sequence ID" value="OUN03080.1"/>
    <property type="molecule type" value="Genomic_DNA"/>
</dbReference>
<comment type="caution">
    <text evidence="7">The sequence shown here is derived from an EMBL/GenBank/DDBJ whole genome shotgun (WGS) entry which is preliminary data.</text>
</comment>